<dbReference type="EMBL" id="BART01004421">
    <property type="protein sequence ID" value="GAG70657.1"/>
    <property type="molecule type" value="Genomic_DNA"/>
</dbReference>
<reference evidence="2" key="1">
    <citation type="journal article" date="2014" name="Front. Microbiol.">
        <title>High frequency of phylogenetically diverse reductive dehalogenase-homologous genes in deep subseafloor sedimentary metagenomes.</title>
        <authorList>
            <person name="Kawai M."/>
            <person name="Futagami T."/>
            <person name="Toyoda A."/>
            <person name="Takaki Y."/>
            <person name="Nishi S."/>
            <person name="Hori S."/>
            <person name="Arai W."/>
            <person name="Tsubouchi T."/>
            <person name="Morono Y."/>
            <person name="Uchiyama I."/>
            <person name="Ito T."/>
            <person name="Fujiyama A."/>
            <person name="Inagaki F."/>
            <person name="Takami H."/>
        </authorList>
    </citation>
    <scope>NUCLEOTIDE SEQUENCE</scope>
    <source>
        <strain evidence="2">Expedition CK06-06</strain>
    </source>
</reference>
<name>X1AMG7_9ZZZZ</name>
<keyword evidence="1" id="KW-0812">Transmembrane</keyword>
<protein>
    <submittedName>
        <fullName evidence="2">Uncharacterized protein</fullName>
    </submittedName>
</protein>
<accession>X1AMG7</accession>
<dbReference type="AlphaFoldDB" id="X1AMG7"/>
<sequence>MFDKLKRDTHAVIDLGVVLMIGIAFASLMVVAFIIYEIQSMLITTASGPEVNNTTANITAGFDNAVSLILVAITIFILAIAISALLMLRGQ</sequence>
<feature type="transmembrane region" description="Helical" evidence="1">
    <location>
        <begin position="65"/>
        <end position="88"/>
    </location>
</feature>
<keyword evidence="1" id="KW-1133">Transmembrane helix</keyword>
<evidence type="ECO:0000313" key="2">
    <source>
        <dbReference type="EMBL" id="GAG70657.1"/>
    </source>
</evidence>
<evidence type="ECO:0000256" key="1">
    <source>
        <dbReference type="SAM" id="Phobius"/>
    </source>
</evidence>
<proteinExistence type="predicted"/>
<feature type="transmembrane region" description="Helical" evidence="1">
    <location>
        <begin position="12"/>
        <end position="36"/>
    </location>
</feature>
<organism evidence="2">
    <name type="scientific">marine sediment metagenome</name>
    <dbReference type="NCBI Taxonomy" id="412755"/>
    <lineage>
        <taxon>unclassified sequences</taxon>
        <taxon>metagenomes</taxon>
        <taxon>ecological metagenomes</taxon>
    </lineage>
</organism>
<comment type="caution">
    <text evidence="2">The sequence shown here is derived from an EMBL/GenBank/DDBJ whole genome shotgun (WGS) entry which is preliminary data.</text>
</comment>
<gene>
    <name evidence="2" type="ORF">S01H4_11107</name>
</gene>
<keyword evidence="1" id="KW-0472">Membrane</keyword>